<reference evidence="4 5" key="1">
    <citation type="submission" date="2018-06" db="EMBL/GenBank/DDBJ databases">
        <title>Complete genome of Desulfovibrio marinus P48SEP.</title>
        <authorList>
            <person name="Crispim J.S."/>
            <person name="Vidigal P.M.P."/>
            <person name="Silva L.C.F."/>
            <person name="Araujo L.C."/>
            <person name="Laguardia C.N."/>
            <person name="Dias R.S."/>
            <person name="Sousa M.P."/>
            <person name="Paula S.O."/>
            <person name="Silva C."/>
        </authorList>
    </citation>
    <scope>NUCLEOTIDE SEQUENCE [LARGE SCALE GENOMIC DNA]</scope>
    <source>
        <strain evidence="4 5">P48SEP</strain>
    </source>
</reference>
<dbReference type="RefSeq" id="WP_144305133.1">
    <property type="nucleotide sequence ID" value="NZ_CP039543.1"/>
</dbReference>
<dbReference type="AlphaFoldDB" id="A0A6P1ZGK1"/>
<dbReference type="EMBL" id="QMIF01000005">
    <property type="protein sequence ID" value="TVM34135.1"/>
    <property type="molecule type" value="Genomic_DNA"/>
</dbReference>
<feature type="transmembrane region" description="Helical" evidence="1">
    <location>
        <begin position="135"/>
        <end position="155"/>
    </location>
</feature>
<evidence type="ECO:0000256" key="1">
    <source>
        <dbReference type="SAM" id="Phobius"/>
    </source>
</evidence>
<dbReference type="GO" id="GO:0016747">
    <property type="term" value="F:acyltransferase activity, transferring groups other than amino-acyl groups"/>
    <property type="evidence" value="ECO:0007669"/>
    <property type="project" value="InterPro"/>
</dbReference>
<protein>
    <submittedName>
        <fullName evidence="3">Acyltransferase</fullName>
    </submittedName>
</protein>
<keyword evidence="6" id="KW-1185">Reference proteome</keyword>
<dbReference type="Proteomes" id="UP000503251">
    <property type="component" value="Chromosome"/>
</dbReference>
<feature type="transmembrane region" description="Helical" evidence="1">
    <location>
        <begin position="245"/>
        <end position="263"/>
    </location>
</feature>
<proteinExistence type="predicted"/>
<accession>A0A6P1ZGK1</accession>
<keyword evidence="3" id="KW-0012">Acyltransferase</keyword>
<keyword evidence="1" id="KW-0472">Membrane</keyword>
<keyword evidence="1" id="KW-1133">Transmembrane helix</keyword>
<sequence>MTPPRERLHYIDNLRVLLTFLVILHHSAEAWTTGPHSVTGHTINPLMNLLCGINGSFCMGTFFLVSGYFHPPALARKGTWPFIHDRFMRLALPALVYSFTIRPLQWYFIEYVVDGTTPNPGIIGSLPNFFWDHYGFSHLWFLLVLFFFGIGYALLDRTWKRFSPITPKWANPETVGIQRLLIAVLAVYMLASFVVRIKFEPNAWIRLPWPVSVRAAHVPQYVFMFALGLYAYYGQLFKKLTVRTGVVWTIIAFIPTIIFTPIFRVDAYLGWGWNITGVVSTIRETVMCVGISIGLVVLFREKFNMTGTVLRFLRRTAYAAYIVHLPIVFVFQYLVLDWPLNPLLLFMVVGGATLTLTFAISALLVRLPGVRSVL</sequence>
<feature type="transmembrane region" description="Helical" evidence="1">
    <location>
        <begin position="46"/>
        <end position="69"/>
    </location>
</feature>
<feature type="domain" description="Acyltransferase 3" evidence="2">
    <location>
        <begin position="9"/>
        <end position="361"/>
    </location>
</feature>
<feature type="transmembrane region" description="Helical" evidence="1">
    <location>
        <begin position="275"/>
        <end position="298"/>
    </location>
</feature>
<feature type="transmembrane region" description="Helical" evidence="1">
    <location>
        <begin position="318"/>
        <end position="336"/>
    </location>
</feature>
<reference evidence="3 6" key="2">
    <citation type="submission" date="2019-04" db="EMBL/GenBank/DDBJ databases">
        <title>Isolation and culture of sulfate reducing bacteria from the cold seep of the South China Sea.</title>
        <authorList>
            <person name="Sun C."/>
            <person name="Liu R."/>
        </authorList>
    </citation>
    <scope>NUCLEOTIDE SEQUENCE [LARGE SCALE GENOMIC DNA]</scope>
    <source>
        <strain evidence="3 6">CS1</strain>
    </source>
</reference>
<dbReference type="EMBL" id="CP039543">
    <property type="protein sequence ID" value="QJT10636.1"/>
    <property type="molecule type" value="Genomic_DNA"/>
</dbReference>
<keyword evidence="3" id="KW-0808">Transferase</keyword>
<evidence type="ECO:0000259" key="2">
    <source>
        <dbReference type="Pfam" id="PF01757"/>
    </source>
</evidence>
<dbReference type="PANTHER" id="PTHR36927">
    <property type="entry name" value="BLR4337 PROTEIN"/>
    <property type="match status" value="1"/>
</dbReference>
<dbReference type="OrthoDB" id="5446016at2"/>
<evidence type="ECO:0000313" key="5">
    <source>
        <dbReference type="Proteomes" id="UP000434052"/>
    </source>
</evidence>
<feature type="transmembrane region" description="Helical" evidence="1">
    <location>
        <begin position="90"/>
        <end position="109"/>
    </location>
</feature>
<name>A0A6P1ZGK1_9BACT</name>
<organism evidence="4 5">
    <name type="scientific">Oceanidesulfovibrio marinus</name>
    <dbReference type="NCBI Taxonomy" id="370038"/>
    <lineage>
        <taxon>Bacteria</taxon>
        <taxon>Pseudomonadati</taxon>
        <taxon>Thermodesulfobacteriota</taxon>
        <taxon>Desulfovibrionia</taxon>
        <taxon>Desulfovibrionales</taxon>
        <taxon>Desulfovibrionaceae</taxon>
        <taxon>Oceanidesulfovibrio</taxon>
    </lineage>
</organism>
<keyword evidence="1" id="KW-0812">Transmembrane</keyword>
<feature type="transmembrane region" description="Helical" evidence="1">
    <location>
        <begin position="176"/>
        <end position="195"/>
    </location>
</feature>
<feature type="transmembrane region" description="Helical" evidence="1">
    <location>
        <begin position="342"/>
        <end position="365"/>
    </location>
</feature>
<dbReference type="InterPro" id="IPR050623">
    <property type="entry name" value="Glucan_succinyl_AcylTrfase"/>
</dbReference>
<gene>
    <name evidence="4" type="ORF">DQK91_09550</name>
    <name evidence="3" type="ORF">E8L03_17695</name>
</gene>
<dbReference type="Pfam" id="PF01757">
    <property type="entry name" value="Acyl_transf_3"/>
    <property type="match status" value="1"/>
</dbReference>
<dbReference type="Proteomes" id="UP000434052">
    <property type="component" value="Unassembled WGS sequence"/>
</dbReference>
<feature type="transmembrane region" description="Helical" evidence="1">
    <location>
        <begin position="215"/>
        <end position="233"/>
    </location>
</feature>
<dbReference type="InterPro" id="IPR002656">
    <property type="entry name" value="Acyl_transf_3_dom"/>
</dbReference>
<evidence type="ECO:0000313" key="6">
    <source>
        <dbReference type="Proteomes" id="UP000503251"/>
    </source>
</evidence>
<evidence type="ECO:0000313" key="3">
    <source>
        <dbReference type="EMBL" id="QJT10636.1"/>
    </source>
</evidence>
<evidence type="ECO:0000313" key="4">
    <source>
        <dbReference type="EMBL" id="TVM34135.1"/>
    </source>
</evidence>
<dbReference type="PANTHER" id="PTHR36927:SF4">
    <property type="entry name" value="BLR5718 PROTEIN"/>
    <property type="match status" value="1"/>
</dbReference>